<dbReference type="Proteomes" id="UP000821866">
    <property type="component" value="Chromosome 9"/>
</dbReference>
<evidence type="ECO:0000313" key="2">
    <source>
        <dbReference type="EMBL" id="KAH8009012.1"/>
    </source>
</evidence>
<reference evidence="2" key="2">
    <citation type="submission" date="2021-09" db="EMBL/GenBank/DDBJ databases">
        <authorList>
            <person name="Jia N."/>
            <person name="Wang J."/>
            <person name="Shi W."/>
            <person name="Du L."/>
            <person name="Sun Y."/>
            <person name="Zhan W."/>
            <person name="Jiang J."/>
            <person name="Wang Q."/>
            <person name="Zhang B."/>
            <person name="Ji P."/>
            <person name="Sakyi L.B."/>
            <person name="Cui X."/>
            <person name="Yuan T."/>
            <person name="Jiang B."/>
            <person name="Yang W."/>
            <person name="Lam T.T.-Y."/>
            <person name="Chang Q."/>
            <person name="Ding S."/>
            <person name="Wang X."/>
            <person name="Zhu J."/>
            <person name="Ruan X."/>
            <person name="Zhao L."/>
            <person name="Wei J."/>
            <person name="Que T."/>
            <person name="Du C."/>
            <person name="Cheng J."/>
            <person name="Dai P."/>
            <person name="Han X."/>
            <person name="Huang E."/>
            <person name="Gao Y."/>
            <person name="Liu J."/>
            <person name="Shao H."/>
            <person name="Ye R."/>
            <person name="Li L."/>
            <person name="Wei W."/>
            <person name="Wang X."/>
            <person name="Wang C."/>
            <person name="Huo Q."/>
            <person name="Li W."/>
            <person name="Guo W."/>
            <person name="Chen H."/>
            <person name="Chen S."/>
            <person name="Zhou L."/>
            <person name="Zhou L."/>
            <person name="Ni X."/>
            <person name="Tian J."/>
            <person name="Zhou Y."/>
            <person name="Sheng Y."/>
            <person name="Liu T."/>
            <person name="Pan Y."/>
            <person name="Xia L."/>
            <person name="Li J."/>
            <person name="Zhao F."/>
            <person name="Cao W."/>
        </authorList>
    </citation>
    <scope>NUCLEOTIDE SEQUENCE</scope>
    <source>
        <strain evidence="2">Rmic-2018</strain>
        <tissue evidence="2">Larvae</tissue>
    </source>
</reference>
<organism evidence="2 3">
    <name type="scientific">Rhipicephalus microplus</name>
    <name type="common">Cattle tick</name>
    <name type="synonym">Boophilus microplus</name>
    <dbReference type="NCBI Taxonomy" id="6941"/>
    <lineage>
        <taxon>Eukaryota</taxon>
        <taxon>Metazoa</taxon>
        <taxon>Ecdysozoa</taxon>
        <taxon>Arthropoda</taxon>
        <taxon>Chelicerata</taxon>
        <taxon>Arachnida</taxon>
        <taxon>Acari</taxon>
        <taxon>Parasitiformes</taxon>
        <taxon>Ixodida</taxon>
        <taxon>Ixodoidea</taxon>
        <taxon>Ixodidae</taxon>
        <taxon>Rhipicephalinae</taxon>
        <taxon>Rhipicephalus</taxon>
        <taxon>Boophilus</taxon>
    </lineage>
</organism>
<feature type="compositionally biased region" description="Basic and acidic residues" evidence="1">
    <location>
        <begin position="54"/>
        <end position="64"/>
    </location>
</feature>
<feature type="region of interest" description="Disordered" evidence="1">
    <location>
        <begin position="34"/>
        <end position="111"/>
    </location>
</feature>
<dbReference type="AlphaFoldDB" id="A0A9J6D4K2"/>
<proteinExistence type="predicted"/>
<evidence type="ECO:0000313" key="3">
    <source>
        <dbReference type="Proteomes" id="UP000821866"/>
    </source>
</evidence>
<sequence length="151" mass="15945">MSAIPVVDSATELTCAPLQEMLSVEVVESPPLATSTFAHRSPPSVEGLIQRPTEPAHNDSRYLKSSDSAEENDATLPRTSHRYMSCPNRPTSTGPSPGARGGTPDTGVVPDPQAVPCIGAVPNRGAQASAFRCLLLKRPSGMIASKDPRNR</sequence>
<accession>A0A9J6D4K2</accession>
<gene>
    <name evidence="2" type="ORF">HPB51_008942</name>
</gene>
<reference evidence="2" key="1">
    <citation type="journal article" date="2020" name="Cell">
        <title>Large-Scale Comparative Analyses of Tick Genomes Elucidate Their Genetic Diversity and Vector Capacities.</title>
        <authorList>
            <consortium name="Tick Genome and Microbiome Consortium (TIGMIC)"/>
            <person name="Jia N."/>
            <person name="Wang J."/>
            <person name="Shi W."/>
            <person name="Du L."/>
            <person name="Sun Y."/>
            <person name="Zhan W."/>
            <person name="Jiang J.F."/>
            <person name="Wang Q."/>
            <person name="Zhang B."/>
            <person name="Ji P."/>
            <person name="Bell-Sakyi L."/>
            <person name="Cui X.M."/>
            <person name="Yuan T.T."/>
            <person name="Jiang B.G."/>
            <person name="Yang W.F."/>
            <person name="Lam T.T."/>
            <person name="Chang Q.C."/>
            <person name="Ding S.J."/>
            <person name="Wang X.J."/>
            <person name="Zhu J.G."/>
            <person name="Ruan X.D."/>
            <person name="Zhao L."/>
            <person name="Wei J.T."/>
            <person name="Ye R.Z."/>
            <person name="Que T.C."/>
            <person name="Du C.H."/>
            <person name="Zhou Y.H."/>
            <person name="Cheng J.X."/>
            <person name="Dai P.F."/>
            <person name="Guo W.B."/>
            <person name="Han X.H."/>
            <person name="Huang E.J."/>
            <person name="Li L.F."/>
            <person name="Wei W."/>
            <person name="Gao Y.C."/>
            <person name="Liu J.Z."/>
            <person name="Shao H.Z."/>
            <person name="Wang X."/>
            <person name="Wang C.C."/>
            <person name="Yang T.C."/>
            <person name="Huo Q.B."/>
            <person name="Li W."/>
            <person name="Chen H.Y."/>
            <person name="Chen S.E."/>
            <person name="Zhou L.G."/>
            <person name="Ni X.B."/>
            <person name="Tian J.H."/>
            <person name="Sheng Y."/>
            <person name="Liu T."/>
            <person name="Pan Y.S."/>
            <person name="Xia L.Y."/>
            <person name="Li J."/>
            <person name="Zhao F."/>
            <person name="Cao W.C."/>
        </authorList>
    </citation>
    <scope>NUCLEOTIDE SEQUENCE</scope>
    <source>
        <strain evidence="2">Rmic-2018</strain>
    </source>
</reference>
<name>A0A9J6D4K2_RHIMP</name>
<keyword evidence="3" id="KW-1185">Reference proteome</keyword>
<protein>
    <submittedName>
        <fullName evidence="2">Uncharacterized protein</fullName>
    </submittedName>
</protein>
<comment type="caution">
    <text evidence="2">The sequence shown here is derived from an EMBL/GenBank/DDBJ whole genome shotgun (WGS) entry which is preliminary data.</text>
</comment>
<evidence type="ECO:0000256" key="1">
    <source>
        <dbReference type="SAM" id="MobiDB-lite"/>
    </source>
</evidence>
<dbReference type="EMBL" id="JABSTU010000011">
    <property type="protein sequence ID" value="KAH8009012.1"/>
    <property type="molecule type" value="Genomic_DNA"/>
</dbReference>